<dbReference type="EMBL" id="CAIIXF020000006">
    <property type="protein sequence ID" value="CAH1787061.1"/>
    <property type="molecule type" value="Genomic_DNA"/>
</dbReference>
<keyword evidence="4" id="KW-0732">Signal</keyword>
<dbReference type="InterPro" id="IPR036055">
    <property type="entry name" value="LDL_receptor-like_sf"/>
</dbReference>
<dbReference type="SUPFAM" id="SSF57424">
    <property type="entry name" value="LDL receptor-like module"/>
    <property type="match status" value="1"/>
</dbReference>
<feature type="domain" description="Annelid erythrocruorin linker subunit C-terminal" evidence="5">
    <location>
        <begin position="138"/>
        <end position="233"/>
    </location>
</feature>
<dbReference type="InterPro" id="IPR036153">
    <property type="entry name" value="Eryth_link_C_sf"/>
</dbReference>
<feature type="coiled-coil region" evidence="3">
    <location>
        <begin position="53"/>
        <end position="84"/>
    </location>
</feature>
<organism evidence="6 7">
    <name type="scientific">Owenia fusiformis</name>
    <name type="common">Polychaete worm</name>
    <dbReference type="NCBI Taxonomy" id="6347"/>
    <lineage>
        <taxon>Eukaryota</taxon>
        <taxon>Metazoa</taxon>
        <taxon>Spiralia</taxon>
        <taxon>Lophotrochozoa</taxon>
        <taxon>Annelida</taxon>
        <taxon>Polychaeta</taxon>
        <taxon>Sedentaria</taxon>
        <taxon>Canalipalpata</taxon>
        <taxon>Sabellida</taxon>
        <taxon>Oweniida</taxon>
        <taxon>Oweniidae</taxon>
        <taxon>Owenia</taxon>
    </lineage>
</organism>
<evidence type="ECO:0000259" key="5">
    <source>
        <dbReference type="Pfam" id="PF16915"/>
    </source>
</evidence>
<dbReference type="Proteomes" id="UP000749559">
    <property type="component" value="Unassembled WGS sequence"/>
</dbReference>
<dbReference type="Pfam" id="PF16915">
    <property type="entry name" value="Eryth_link_C"/>
    <property type="match status" value="1"/>
</dbReference>
<evidence type="ECO:0000256" key="4">
    <source>
        <dbReference type="SAM" id="SignalP"/>
    </source>
</evidence>
<comment type="caution">
    <text evidence="2">Lacks conserved residue(s) required for the propagation of feature annotation.</text>
</comment>
<dbReference type="SUPFAM" id="SSF141480">
    <property type="entry name" value="Extracellular hemoglobin linker subunit, receptor domain"/>
    <property type="match status" value="1"/>
</dbReference>
<accession>A0A8S4P1Y8</accession>
<dbReference type="OrthoDB" id="10013209at2759"/>
<comment type="caution">
    <text evidence="6">The sequence shown here is derived from an EMBL/GenBank/DDBJ whole genome shotgun (WGS) entry which is preliminary data.</text>
</comment>
<feature type="signal peptide" evidence="4">
    <location>
        <begin position="1"/>
        <end position="18"/>
    </location>
</feature>
<dbReference type="Pfam" id="PF00057">
    <property type="entry name" value="Ldl_recept_a"/>
    <property type="match status" value="1"/>
</dbReference>
<gene>
    <name evidence="6" type="ORF">OFUS_LOCUS12839</name>
</gene>
<keyword evidence="7" id="KW-1185">Reference proteome</keyword>
<dbReference type="InterPro" id="IPR002172">
    <property type="entry name" value="LDrepeatLR_classA_rpt"/>
</dbReference>
<dbReference type="Gene3D" id="2.40.128.620">
    <property type="match status" value="1"/>
</dbReference>
<dbReference type="CDD" id="cd00112">
    <property type="entry name" value="LDLa"/>
    <property type="match status" value="1"/>
</dbReference>
<feature type="chain" id="PRO_5035828367" description="Annelid erythrocruorin linker subunit C-terminal domain-containing protein" evidence="4">
    <location>
        <begin position="19"/>
        <end position="258"/>
    </location>
</feature>
<reference evidence="6" key="1">
    <citation type="submission" date="2022-03" db="EMBL/GenBank/DDBJ databases">
        <authorList>
            <person name="Martin C."/>
        </authorList>
    </citation>
    <scope>NUCLEOTIDE SEQUENCE</scope>
</reference>
<sequence length="258" mass="28765">MLRVAIVWLAALCCLVVADHHSRSTCNCNLASDRSKGNPAVLDQNLSQQDVAISSLEARYRAVIEQYEESLQRLSKAKSVTEQLADDVNRFSPSPCNREAGEVRCLSSGECISSLLVADGVEDCLDGTDESEEVTKVPFKVGDSFTGELLAGHNCFEEGYPSTVKAYIRRITFKDYFNQPDVETRITYDVRQNDGSTTERAFNLNGYYNTGNGKLYQLSADEDYNFGFNAQFGYFKAAKNPTVFFLGEIKKVLYLVTE</sequence>
<dbReference type="InterPro" id="IPR031639">
    <property type="entry name" value="Eryth_link_C"/>
</dbReference>
<keyword evidence="1" id="KW-1015">Disulfide bond</keyword>
<dbReference type="PROSITE" id="PS50068">
    <property type="entry name" value="LDLRA_2"/>
    <property type="match status" value="1"/>
</dbReference>
<name>A0A8S4P1Y8_OWEFU</name>
<dbReference type="AlphaFoldDB" id="A0A8S4P1Y8"/>
<evidence type="ECO:0000256" key="3">
    <source>
        <dbReference type="SAM" id="Coils"/>
    </source>
</evidence>
<keyword evidence="3" id="KW-0175">Coiled coil</keyword>
<evidence type="ECO:0000256" key="1">
    <source>
        <dbReference type="ARBA" id="ARBA00023157"/>
    </source>
</evidence>
<dbReference type="SMART" id="SM00192">
    <property type="entry name" value="LDLa"/>
    <property type="match status" value="1"/>
</dbReference>
<evidence type="ECO:0000256" key="2">
    <source>
        <dbReference type="PROSITE-ProRule" id="PRU00124"/>
    </source>
</evidence>
<evidence type="ECO:0000313" key="7">
    <source>
        <dbReference type="Proteomes" id="UP000749559"/>
    </source>
</evidence>
<protein>
    <recommendedName>
        <fullName evidence="5">Annelid erythrocruorin linker subunit C-terminal domain-containing protein</fullName>
    </recommendedName>
</protein>
<evidence type="ECO:0000313" key="6">
    <source>
        <dbReference type="EMBL" id="CAH1787061.1"/>
    </source>
</evidence>
<proteinExistence type="predicted"/>